<evidence type="ECO:0000256" key="10">
    <source>
        <dbReference type="ARBA" id="ARBA00023065"/>
    </source>
</evidence>
<evidence type="ECO:0000259" key="14">
    <source>
        <dbReference type="PROSITE" id="PS50234"/>
    </source>
</evidence>
<dbReference type="InterPro" id="IPR002035">
    <property type="entry name" value="VWF_A"/>
</dbReference>
<evidence type="ECO:0000256" key="13">
    <source>
        <dbReference type="ARBA" id="ARBA00023303"/>
    </source>
</evidence>
<keyword evidence="11" id="KW-0472">Membrane</keyword>
<dbReference type="PROSITE" id="PS50234">
    <property type="entry name" value="VWFA"/>
    <property type="match status" value="1"/>
</dbReference>
<keyword evidence="6" id="KW-0732">Signal</keyword>
<keyword evidence="9" id="KW-1133">Transmembrane helix</keyword>
<keyword evidence="2" id="KW-0813">Transport</keyword>
<keyword evidence="16" id="KW-1185">Reference proteome</keyword>
<feature type="non-terminal residue" evidence="15">
    <location>
        <position position="544"/>
    </location>
</feature>
<dbReference type="FunFam" id="3.40.50.410:FF:000007">
    <property type="entry name" value="Calcium voltage-gated channel auxiliary subunit alpha2delta 3"/>
    <property type="match status" value="1"/>
</dbReference>
<evidence type="ECO:0000256" key="11">
    <source>
        <dbReference type="ARBA" id="ARBA00023136"/>
    </source>
</evidence>
<dbReference type="Proteomes" id="UP000285301">
    <property type="component" value="Unassembled WGS sequence"/>
</dbReference>
<reference evidence="15 16" key="1">
    <citation type="journal article" date="2018" name="Gigascience">
        <title>Genomes of trombidid mites reveal novel predicted allergens and laterally-transferred genes associated with secondary metabolism.</title>
        <authorList>
            <person name="Dong X."/>
            <person name="Chaisiri K."/>
            <person name="Xia D."/>
            <person name="Armstrong S.D."/>
            <person name="Fang Y."/>
            <person name="Donnelly M.J."/>
            <person name="Kadowaki T."/>
            <person name="McGarry J.W."/>
            <person name="Darby A.C."/>
            <person name="Makepeace B.L."/>
        </authorList>
    </citation>
    <scope>NUCLEOTIDE SEQUENCE [LARGE SCALE GENOMIC DNA]</scope>
    <source>
        <strain evidence="15">UoL-WK</strain>
    </source>
</reference>
<dbReference type="PANTHER" id="PTHR10166">
    <property type="entry name" value="VOLTAGE-DEPENDENT CALCIUM CHANNEL SUBUNIT ALPHA-2/DELTA-RELATED"/>
    <property type="match status" value="1"/>
</dbReference>
<dbReference type="EMBL" id="NCKU01014326">
    <property type="protein sequence ID" value="RWR99613.1"/>
    <property type="molecule type" value="Genomic_DNA"/>
</dbReference>
<dbReference type="OrthoDB" id="10054666at2759"/>
<comment type="subcellular location">
    <subcellularLocation>
        <location evidence="1">Membrane</location>
        <topology evidence="1">Single-pass type I membrane protein</topology>
    </subcellularLocation>
</comment>
<comment type="caution">
    <text evidence="15">The sequence shown here is derived from an EMBL/GenBank/DDBJ whole genome shotgun (WGS) entry which is preliminary data.</text>
</comment>
<evidence type="ECO:0000256" key="5">
    <source>
        <dbReference type="ARBA" id="ARBA00022692"/>
    </source>
</evidence>
<evidence type="ECO:0000256" key="2">
    <source>
        <dbReference type="ARBA" id="ARBA00022448"/>
    </source>
</evidence>
<dbReference type="SUPFAM" id="SSF53300">
    <property type="entry name" value="vWA-like"/>
    <property type="match status" value="1"/>
</dbReference>
<dbReference type="Pfam" id="PF08399">
    <property type="entry name" value="VWA_N"/>
    <property type="match status" value="1"/>
</dbReference>
<keyword evidence="5" id="KW-0812">Transmembrane</keyword>
<keyword evidence="4" id="KW-0107">Calcium channel</keyword>
<dbReference type="Gene3D" id="3.40.50.410">
    <property type="entry name" value="von Willebrand factor, type A domain"/>
    <property type="match status" value="1"/>
</dbReference>
<dbReference type="SMART" id="SM00327">
    <property type="entry name" value="VWA"/>
    <property type="match status" value="1"/>
</dbReference>
<evidence type="ECO:0000313" key="16">
    <source>
        <dbReference type="Proteomes" id="UP000285301"/>
    </source>
</evidence>
<evidence type="ECO:0000256" key="9">
    <source>
        <dbReference type="ARBA" id="ARBA00022989"/>
    </source>
</evidence>
<evidence type="ECO:0000256" key="3">
    <source>
        <dbReference type="ARBA" id="ARBA00022568"/>
    </source>
</evidence>
<organism evidence="15 16">
    <name type="scientific">Dinothrombium tinctorium</name>
    <dbReference type="NCBI Taxonomy" id="1965070"/>
    <lineage>
        <taxon>Eukaryota</taxon>
        <taxon>Metazoa</taxon>
        <taxon>Ecdysozoa</taxon>
        <taxon>Arthropoda</taxon>
        <taxon>Chelicerata</taxon>
        <taxon>Arachnida</taxon>
        <taxon>Acari</taxon>
        <taxon>Acariformes</taxon>
        <taxon>Trombidiformes</taxon>
        <taxon>Prostigmata</taxon>
        <taxon>Anystina</taxon>
        <taxon>Parasitengona</taxon>
        <taxon>Trombidioidea</taxon>
        <taxon>Trombidiidae</taxon>
        <taxon>Dinothrombium</taxon>
    </lineage>
</organism>
<dbReference type="PANTHER" id="PTHR10166:SF37">
    <property type="entry name" value="STOLID, ISOFORM H"/>
    <property type="match status" value="1"/>
</dbReference>
<dbReference type="InterPro" id="IPR013608">
    <property type="entry name" value="VWA_N"/>
</dbReference>
<feature type="domain" description="VWFA" evidence="14">
    <location>
        <begin position="198"/>
        <end position="388"/>
    </location>
</feature>
<name>A0A3S3NHT2_9ACAR</name>
<evidence type="ECO:0000256" key="6">
    <source>
        <dbReference type="ARBA" id="ARBA00022729"/>
    </source>
</evidence>
<keyword evidence="8" id="KW-0851">Voltage-gated channel</keyword>
<gene>
    <name evidence="15" type="ORF">B4U79_05284</name>
</gene>
<dbReference type="AlphaFoldDB" id="A0A3S3NHT2"/>
<dbReference type="GO" id="GO:0005245">
    <property type="term" value="F:voltage-gated calcium channel activity"/>
    <property type="evidence" value="ECO:0007669"/>
    <property type="project" value="TreeGrafter"/>
</dbReference>
<evidence type="ECO:0000256" key="7">
    <source>
        <dbReference type="ARBA" id="ARBA00022837"/>
    </source>
</evidence>
<dbReference type="GO" id="GO:0005891">
    <property type="term" value="C:voltage-gated calcium channel complex"/>
    <property type="evidence" value="ECO:0007669"/>
    <property type="project" value="TreeGrafter"/>
</dbReference>
<evidence type="ECO:0000256" key="12">
    <source>
        <dbReference type="ARBA" id="ARBA00023180"/>
    </source>
</evidence>
<accession>A0A3S3NHT2</accession>
<evidence type="ECO:0000256" key="8">
    <source>
        <dbReference type="ARBA" id="ARBA00022882"/>
    </source>
</evidence>
<evidence type="ECO:0000313" key="15">
    <source>
        <dbReference type="EMBL" id="RWR99613.1"/>
    </source>
</evidence>
<dbReference type="Pfam" id="PF00092">
    <property type="entry name" value="VWA"/>
    <property type="match status" value="1"/>
</dbReference>
<keyword evidence="10" id="KW-0406">Ion transport</keyword>
<evidence type="ECO:0000256" key="4">
    <source>
        <dbReference type="ARBA" id="ARBA00022673"/>
    </source>
</evidence>
<keyword evidence="3" id="KW-0109">Calcium transport</keyword>
<keyword evidence="13" id="KW-0407">Ion channel</keyword>
<proteinExistence type="predicted"/>
<dbReference type="STRING" id="1965070.A0A3S3NHT2"/>
<protein>
    <submittedName>
        <fullName evidence="15">Voltage-dependent calcium channel subunit alpha-2/delta-3-like protein</fullName>
    </submittedName>
</protein>
<sequence>MTNDFIADIESLFETKREFVNRIVTAAEELQFKHDFKDDDRYAYDNVKKLYNHASTALFKFFLPFFFNDYDEREEKVKDMKKWHQMRMEKDPVFGDIPVNLNHSAIHVPLNVFNEKPEIKNGTKWSEGLTQVFKENRAIDSELNWQYFCSDDGFLRLYPATNWRTPQYDNISDDQPSLDLYDCRLQSWYTKAASSPKDLVILWDLSGSMTGQRKAISHDVVLNILDSLTDDDFVAVIGFNDSLYYAVSCFNQQLVEANVDNIQILKKSLWTFNQTGKEANFSLALETAFAMLERFRSYDEQEAEKRSSKCNQAIMLITDGAPETYDETFERYNKEQGLPVRVFTYLIGKEVVDTQEVYRMACENRGYYTHVANTAEVREQVQRYIAVMSRPLVLSKVHPFAFTPVYADIEAVPLLNWVWELRESGDIRQSLRKNLQKMYSEQDEADSVFDSTCSGVRKNKSTSKKERVTDEAVFEDYEDIVERNKAKEEMSVSINARSYTMNDFFDDLFGASVSNSSTGNETKKEALEIICGKKMEKKSAKKQK</sequence>
<keyword evidence="12" id="KW-0325">Glycoprotein</keyword>
<dbReference type="InterPro" id="IPR036465">
    <property type="entry name" value="vWFA_dom_sf"/>
</dbReference>
<dbReference type="InterPro" id="IPR051173">
    <property type="entry name" value="Ca_channel_alpha-2/delta"/>
</dbReference>
<evidence type="ECO:0000256" key="1">
    <source>
        <dbReference type="ARBA" id="ARBA00004479"/>
    </source>
</evidence>
<keyword evidence="7" id="KW-0106">Calcium</keyword>